<reference evidence="1" key="1">
    <citation type="submission" date="2024-02" db="EMBL/GenBank/DDBJ databases">
        <title>Metagenome Assembled Genome of Zalaria obscura JY119.</title>
        <authorList>
            <person name="Vighnesh L."/>
            <person name="Jagadeeshwari U."/>
            <person name="Venkata Ramana C."/>
            <person name="Sasikala C."/>
        </authorList>
    </citation>
    <scope>NUCLEOTIDE SEQUENCE</scope>
    <source>
        <strain evidence="1">JY119</strain>
    </source>
</reference>
<name>A0ACC3S334_9PEZI</name>
<keyword evidence="2" id="KW-1185">Reference proteome</keyword>
<dbReference type="EMBL" id="JAMKPW020000044">
    <property type="protein sequence ID" value="KAK8192513.1"/>
    <property type="molecule type" value="Genomic_DNA"/>
</dbReference>
<keyword evidence="1" id="KW-0378">Hydrolase</keyword>
<dbReference type="EC" id="3.1.3.48" evidence="1"/>
<protein>
    <submittedName>
        <fullName evidence="1">Phosphotyrosine-specific ptp2-like protein</fullName>
        <ecNumber evidence="1">3.1.3.48</ecNumber>
    </submittedName>
</protein>
<gene>
    <name evidence="1" type="primary">Ptp2</name>
    <name evidence="1" type="ORF">M8818_007683</name>
</gene>
<accession>A0ACC3S334</accession>
<comment type="caution">
    <text evidence="1">The sequence shown here is derived from an EMBL/GenBank/DDBJ whole genome shotgun (WGS) entry which is preliminary data.</text>
</comment>
<dbReference type="Proteomes" id="UP001320706">
    <property type="component" value="Unassembled WGS sequence"/>
</dbReference>
<organism evidence="1 2">
    <name type="scientific">Zalaria obscura</name>
    <dbReference type="NCBI Taxonomy" id="2024903"/>
    <lineage>
        <taxon>Eukaryota</taxon>
        <taxon>Fungi</taxon>
        <taxon>Dikarya</taxon>
        <taxon>Ascomycota</taxon>
        <taxon>Pezizomycotina</taxon>
        <taxon>Dothideomycetes</taxon>
        <taxon>Dothideomycetidae</taxon>
        <taxon>Dothideales</taxon>
        <taxon>Zalariaceae</taxon>
        <taxon>Zalaria</taxon>
    </lineage>
</organism>
<evidence type="ECO:0000313" key="1">
    <source>
        <dbReference type="EMBL" id="KAK8192513.1"/>
    </source>
</evidence>
<evidence type="ECO:0000313" key="2">
    <source>
        <dbReference type="Proteomes" id="UP001320706"/>
    </source>
</evidence>
<sequence length="843" mass="93180">MTATASPRYRPNPTTTPAARPPHSPASVGQAMAPLLSPAGMRPPSHNPQPRSPSPNYFGFAPHDSSYHGSAAQHAKQNWSPPSSTVRSTAAMSPSVVPVDQNPEFEAFRRQSEGKIFNLGNLHTFKMEPPPPRRPTHGRTLSKQSNEGAKAVSEPREMQARHPGKNDSLDPESANLGRSPKRQLSSDSTNFPGMPRRASPASFSSDGPSDATDANAQFRPRSPLPLDRFASAHNLPKHRAETLPASTENESLFVTPQHVVNLLESASEEILILDLRVSTQYANSRITGALSLCIPTTLLKRPSFNVQKLAETFKDSEQRSKFENWRNSKYIIVYDSSSAQAKDATTCLNTIKKFNSEGYEGTTYIVKGGFADFSRRFSQYVDRHTDTSPASATGPPKLTLDRGGPEIAPVIGGCPMPQAKNAANPFFGNIRQNMDLIGGVGQMPVKCPQSMSSTVRSHLPKWLKQAAEEKDQGARVSDKFLQIEKREQKRMQDALSGKVTYGEPAPDMPKSVQIAGIEKGSKNRYNNIWPFEHSRVKLQDVPDSGCDYFNATYVQSQLSNKRYIATQAPIPATFTDFWNVVWQQDVRVIVMLTAEKEGGQVKAHNYWDQKQYGPLHLEFLSERRASLEPSKIKKHRHRPSNASRRSTDATPLARLDSNPKSPDSDQPFVIVRKMTLRHDGHPFQRMREVTQLQYSSWPDFGAPAHPAHLLGLVEQCDAVVRSTTATRHSEPDPPNTRPVLVHCSAGCGRTGTFCTVDTTRSRGWENSTTAEHNYAIMKATGWSLALEGGAKCVRIASRSRIEMGISRRLVLWVSGLLDGFHFQQVGSSSILLAMHSEAVRVLS</sequence>
<proteinExistence type="predicted"/>